<dbReference type="Proteomes" id="UP001183648">
    <property type="component" value="Unassembled WGS sequence"/>
</dbReference>
<dbReference type="EMBL" id="JAVDYG010000001">
    <property type="protein sequence ID" value="MDR7361979.1"/>
    <property type="molecule type" value="Genomic_DNA"/>
</dbReference>
<dbReference type="RefSeq" id="WP_310300791.1">
    <property type="nucleotide sequence ID" value="NZ_BAAAPS010000008.1"/>
</dbReference>
<proteinExistence type="predicted"/>
<dbReference type="Gene3D" id="3.40.50.2300">
    <property type="match status" value="1"/>
</dbReference>
<name>A0ABU2BVE5_9ACTN</name>
<dbReference type="SUPFAM" id="SSF52788">
    <property type="entry name" value="Phosphotyrosine protein phosphatases I"/>
    <property type="match status" value="1"/>
</dbReference>
<dbReference type="Pfam" id="PF01451">
    <property type="entry name" value="LMWPc"/>
    <property type="match status" value="1"/>
</dbReference>
<evidence type="ECO:0000313" key="3">
    <source>
        <dbReference type="Proteomes" id="UP001183648"/>
    </source>
</evidence>
<evidence type="ECO:0000259" key="1">
    <source>
        <dbReference type="SMART" id="SM00226"/>
    </source>
</evidence>
<keyword evidence="2" id="KW-0378">Hydrolase</keyword>
<dbReference type="InterPro" id="IPR050438">
    <property type="entry name" value="LMW_PTPase"/>
</dbReference>
<dbReference type="GO" id="GO:0004725">
    <property type="term" value="F:protein tyrosine phosphatase activity"/>
    <property type="evidence" value="ECO:0007669"/>
    <property type="project" value="UniProtKB-EC"/>
</dbReference>
<protein>
    <submittedName>
        <fullName evidence="2">Protein-tyrosine phosphatase</fullName>
        <ecNumber evidence="2">3.1.3.48</ecNumber>
    </submittedName>
</protein>
<dbReference type="SMART" id="SM00226">
    <property type="entry name" value="LMWPc"/>
    <property type="match status" value="1"/>
</dbReference>
<sequence length="184" mass="19202">MAEPFRLLSVCIGNVCRSPVAERLLQLRLAEFGAASQCFSVASAGTRALVGHAMTDESLVQLGERGGSAHGFVARRLDESMVRAADLVLTATTAVRRTALEEAPGALRRTFTWRELAALVDGRTAGSAAALVADAAARRGEVAGLDLDTEDPMGQPAEVYARVAAEIDEAVTVIARALAASQAP</sequence>
<keyword evidence="3" id="KW-1185">Reference proteome</keyword>
<dbReference type="PANTHER" id="PTHR11717:SF31">
    <property type="entry name" value="LOW MOLECULAR WEIGHT PROTEIN-TYROSINE-PHOSPHATASE ETP-RELATED"/>
    <property type="match status" value="1"/>
</dbReference>
<evidence type="ECO:0000313" key="2">
    <source>
        <dbReference type="EMBL" id="MDR7361979.1"/>
    </source>
</evidence>
<accession>A0ABU2BVE5</accession>
<dbReference type="InterPro" id="IPR023485">
    <property type="entry name" value="Ptyr_pPase"/>
</dbReference>
<reference evidence="2 3" key="1">
    <citation type="submission" date="2023-07" db="EMBL/GenBank/DDBJ databases">
        <title>Sequencing the genomes of 1000 actinobacteria strains.</title>
        <authorList>
            <person name="Klenk H.-P."/>
        </authorList>
    </citation>
    <scope>NUCLEOTIDE SEQUENCE [LARGE SCALE GENOMIC DNA]</scope>
    <source>
        <strain evidence="2 3">DSM 19426</strain>
    </source>
</reference>
<dbReference type="PANTHER" id="PTHR11717">
    <property type="entry name" value="LOW MOLECULAR WEIGHT PROTEIN TYROSINE PHOSPHATASE"/>
    <property type="match status" value="1"/>
</dbReference>
<dbReference type="InterPro" id="IPR036196">
    <property type="entry name" value="Ptyr_pPase_sf"/>
</dbReference>
<organism evidence="2 3">
    <name type="scientific">Nocardioides marmoribigeumensis</name>
    <dbReference type="NCBI Taxonomy" id="433649"/>
    <lineage>
        <taxon>Bacteria</taxon>
        <taxon>Bacillati</taxon>
        <taxon>Actinomycetota</taxon>
        <taxon>Actinomycetes</taxon>
        <taxon>Propionibacteriales</taxon>
        <taxon>Nocardioidaceae</taxon>
        <taxon>Nocardioides</taxon>
    </lineage>
</organism>
<dbReference type="EC" id="3.1.3.48" evidence="2"/>
<comment type="caution">
    <text evidence="2">The sequence shown here is derived from an EMBL/GenBank/DDBJ whole genome shotgun (WGS) entry which is preliminary data.</text>
</comment>
<gene>
    <name evidence="2" type="ORF">J2S63_001532</name>
</gene>
<feature type="domain" description="Phosphotyrosine protein phosphatase I" evidence="1">
    <location>
        <begin position="5"/>
        <end position="177"/>
    </location>
</feature>